<dbReference type="Pfam" id="PF13174">
    <property type="entry name" value="TPR_6"/>
    <property type="match status" value="2"/>
</dbReference>
<keyword evidence="3" id="KW-0812">Transmembrane</keyword>
<evidence type="ECO:0000313" key="4">
    <source>
        <dbReference type="EMBL" id="MPL94595.1"/>
    </source>
</evidence>
<reference evidence="4" key="1">
    <citation type="submission" date="2019-08" db="EMBL/GenBank/DDBJ databases">
        <authorList>
            <person name="Kucharzyk K."/>
            <person name="Murdoch R.W."/>
            <person name="Higgins S."/>
            <person name="Loffler F."/>
        </authorList>
    </citation>
    <scope>NUCLEOTIDE SEQUENCE</scope>
</reference>
<name>A0A644VT55_9ZZZZ</name>
<comment type="caution">
    <text evidence="4">The sequence shown here is derived from an EMBL/GenBank/DDBJ whole genome shotgun (WGS) entry which is preliminary data.</text>
</comment>
<evidence type="ECO:0000256" key="3">
    <source>
        <dbReference type="SAM" id="Phobius"/>
    </source>
</evidence>
<protein>
    <recommendedName>
        <fullName evidence="5">Outer membrane protein assembly factor BamD</fullName>
    </recommendedName>
</protein>
<keyword evidence="3" id="KW-0472">Membrane</keyword>
<dbReference type="InterPro" id="IPR019734">
    <property type="entry name" value="TPR_rpt"/>
</dbReference>
<keyword evidence="2" id="KW-0802">TPR repeat</keyword>
<keyword evidence="3" id="KW-1133">Transmembrane helix</keyword>
<dbReference type="GO" id="GO:0060271">
    <property type="term" value="P:cilium assembly"/>
    <property type="evidence" value="ECO:0007669"/>
    <property type="project" value="TreeGrafter"/>
</dbReference>
<sequence>MINKEKLFDKRINIKDLFKIRGASFFLFVLIALFYSYPLFAQTDKNTQEKAFFLNEEIQNKIDLYEDLIDKEFRQEYYDNLLSLYYQTNQDSKAEKLIKKAIKKFSQNSIFIADLGTHYIKLGEQNKANNQFDKSIENLQANSNSIVQLASYFNVRGNIDYAIKTFKKGRELFNNKSLFIYDISYLYQRQGNYEEITNEYLELLNENPTMLNQVKIYLGSILQQDNDSKFSEFLRNTMLKKVQQEPSNQNFSQLYIWTLLQQKNYKMALIQAKAIDKRFENLTGQTVYEIANIALNNQDYEIAKEGFIYLINKGNESTYYLVSRLGLLSSLYHPFINKINHTTKEIAYLKSQYETTLEELGKLPATIPIMQQYAHLLAYYLHLPQEAVDILDQTLSMPQIKPLEKAKSKLTRADIYLMENDIWEASLTYSQVEKEFKNDVVGSEAKFKNAMLSYYNGDFTWAASQFDVLRSSTTKLIANDAMQYSILISDNIDEDSSYNGLTYFSKAEFALYQNKYSLALQYLDTLNQSYLSHPLFDEVLYKRAEIAIKENQYQKADSLLNQIILKYPYDIMADDALYLLAQIYETHLNSTQKAKEYYERIILEYSNSLYVTEARKRYNELTNKNAVPQTGKFSNDIVN</sequence>
<dbReference type="GO" id="GO:0061512">
    <property type="term" value="P:protein localization to cilium"/>
    <property type="evidence" value="ECO:0007669"/>
    <property type="project" value="TreeGrafter"/>
</dbReference>
<feature type="transmembrane region" description="Helical" evidence="3">
    <location>
        <begin position="20"/>
        <end position="40"/>
    </location>
</feature>
<evidence type="ECO:0000256" key="2">
    <source>
        <dbReference type="ARBA" id="ARBA00022803"/>
    </source>
</evidence>
<dbReference type="PANTHER" id="PTHR44186:SF1">
    <property type="entry name" value="BARDET-BIEDL SYNDROME 4 PROTEIN"/>
    <property type="match status" value="1"/>
</dbReference>
<organism evidence="4">
    <name type="scientific">bioreactor metagenome</name>
    <dbReference type="NCBI Taxonomy" id="1076179"/>
    <lineage>
        <taxon>unclassified sequences</taxon>
        <taxon>metagenomes</taxon>
        <taxon>ecological metagenomes</taxon>
    </lineage>
</organism>
<evidence type="ECO:0000256" key="1">
    <source>
        <dbReference type="ARBA" id="ARBA00022737"/>
    </source>
</evidence>
<dbReference type="EMBL" id="VSSQ01000434">
    <property type="protein sequence ID" value="MPL94595.1"/>
    <property type="molecule type" value="Genomic_DNA"/>
</dbReference>
<proteinExistence type="predicted"/>
<gene>
    <name evidence="4" type="ORF">SDC9_40749</name>
</gene>
<dbReference type="Gene3D" id="1.25.40.10">
    <property type="entry name" value="Tetratricopeptide repeat domain"/>
    <property type="match status" value="2"/>
</dbReference>
<dbReference type="SUPFAM" id="SSF48452">
    <property type="entry name" value="TPR-like"/>
    <property type="match status" value="2"/>
</dbReference>
<dbReference type="AlphaFoldDB" id="A0A644VT55"/>
<dbReference type="InterPro" id="IPR011990">
    <property type="entry name" value="TPR-like_helical_dom_sf"/>
</dbReference>
<accession>A0A644VT55</accession>
<dbReference type="GO" id="GO:0036064">
    <property type="term" value="C:ciliary basal body"/>
    <property type="evidence" value="ECO:0007669"/>
    <property type="project" value="TreeGrafter"/>
</dbReference>
<keyword evidence="1" id="KW-0677">Repeat</keyword>
<evidence type="ECO:0008006" key="5">
    <source>
        <dbReference type="Google" id="ProtNLM"/>
    </source>
</evidence>
<dbReference type="PANTHER" id="PTHR44186">
    <property type="match status" value="1"/>
</dbReference>